<dbReference type="GO" id="GO:0016462">
    <property type="term" value="F:pyrophosphatase activity"/>
    <property type="evidence" value="ECO:0007669"/>
    <property type="project" value="InterPro"/>
</dbReference>
<evidence type="ECO:0000256" key="2">
    <source>
        <dbReference type="ARBA" id="ARBA00005582"/>
    </source>
</evidence>
<dbReference type="GO" id="GO:0046872">
    <property type="term" value="F:metal ion binding"/>
    <property type="evidence" value="ECO:0007669"/>
    <property type="project" value="UniProtKB-KW"/>
</dbReference>
<name>A0A0K9P9B4_ZOSMR</name>
<gene>
    <name evidence="7" type="ORF">ZOSMA_34G00370</name>
</gene>
<dbReference type="AlphaFoldDB" id="A0A0K9P9B4"/>
<dbReference type="PANTHER" id="PTHR12629:SF0">
    <property type="entry name" value="DIPHOSPHOINOSITOL-POLYPHOSPHATE DIPHOSPHATASE"/>
    <property type="match status" value="1"/>
</dbReference>
<keyword evidence="5" id="KW-0460">Magnesium</keyword>
<evidence type="ECO:0000256" key="4">
    <source>
        <dbReference type="ARBA" id="ARBA00022801"/>
    </source>
</evidence>
<keyword evidence="4 7" id="KW-0378">Hydrolase</keyword>
<dbReference type="PROSITE" id="PS51462">
    <property type="entry name" value="NUDIX"/>
    <property type="match status" value="1"/>
</dbReference>
<dbReference type="InterPro" id="IPR000086">
    <property type="entry name" value="NUDIX_hydrolase_dom"/>
</dbReference>
<organism evidence="7 8">
    <name type="scientific">Zostera marina</name>
    <name type="common">Eelgrass</name>
    <dbReference type="NCBI Taxonomy" id="29655"/>
    <lineage>
        <taxon>Eukaryota</taxon>
        <taxon>Viridiplantae</taxon>
        <taxon>Streptophyta</taxon>
        <taxon>Embryophyta</taxon>
        <taxon>Tracheophyta</taxon>
        <taxon>Spermatophyta</taxon>
        <taxon>Magnoliopsida</taxon>
        <taxon>Liliopsida</taxon>
        <taxon>Zosteraceae</taxon>
        <taxon>Zostera</taxon>
    </lineage>
</organism>
<keyword evidence="3" id="KW-0479">Metal-binding</keyword>
<dbReference type="InterPro" id="IPR020084">
    <property type="entry name" value="NUDIX_hydrolase_CS"/>
</dbReference>
<proteinExistence type="inferred from homology"/>
<dbReference type="EMBL" id="LFYR01001099">
    <property type="protein sequence ID" value="KMZ64760.1"/>
    <property type="molecule type" value="Genomic_DNA"/>
</dbReference>
<evidence type="ECO:0000259" key="6">
    <source>
        <dbReference type="PROSITE" id="PS51462"/>
    </source>
</evidence>
<dbReference type="OrthoDB" id="2011998at2759"/>
<keyword evidence="8" id="KW-1185">Reference proteome</keyword>
<dbReference type="SUPFAM" id="SSF55811">
    <property type="entry name" value="Nudix"/>
    <property type="match status" value="1"/>
</dbReference>
<dbReference type="PROSITE" id="PS00893">
    <property type="entry name" value="NUDIX_BOX"/>
    <property type="match status" value="1"/>
</dbReference>
<dbReference type="OMA" id="KEANHID"/>
<dbReference type="GO" id="GO:0005634">
    <property type="term" value="C:nucleus"/>
    <property type="evidence" value="ECO:0000318"/>
    <property type="project" value="GO_Central"/>
</dbReference>
<dbReference type="Gene3D" id="3.90.79.10">
    <property type="entry name" value="Nucleoside Triphosphate Pyrophosphohydrolase"/>
    <property type="match status" value="1"/>
</dbReference>
<dbReference type="InterPro" id="IPR047198">
    <property type="entry name" value="DDP-like_NUDIX"/>
</dbReference>
<dbReference type="InterPro" id="IPR015797">
    <property type="entry name" value="NUDIX_hydrolase-like_dom_sf"/>
</dbReference>
<dbReference type="STRING" id="29655.A0A0K9P9B4"/>
<protein>
    <submittedName>
        <fullName evidence="7">Nudix hydrolase 13</fullName>
    </submittedName>
</protein>
<sequence length="149" mass="17146">MSLKNRFKQRYQNGSRLLAGYEQDDGNYKPKKILEVLMINSISETGLLFPKGGWENDESVEEAAVREAIEEAGVRGEIMEFLGNYHGETGKCTSMFALQVKEELISWPEQNSRRRIWLAIPEAQKQCQRAWMNDALVHGFLKWHQTGVN</sequence>
<dbReference type="Pfam" id="PF00293">
    <property type="entry name" value="NUDIX"/>
    <property type="match status" value="1"/>
</dbReference>
<dbReference type="PANTHER" id="PTHR12629">
    <property type="entry name" value="DIPHOSPHOINOSITOL POLYPHOSPHATE PHOSPHOHYDROLASE"/>
    <property type="match status" value="1"/>
</dbReference>
<accession>A0A0K9P9B4</accession>
<evidence type="ECO:0000256" key="3">
    <source>
        <dbReference type="ARBA" id="ARBA00022723"/>
    </source>
</evidence>
<comment type="cofactor">
    <cofactor evidence="1">
        <name>Mg(2+)</name>
        <dbReference type="ChEBI" id="CHEBI:18420"/>
    </cofactor>
</comment>
<evidence type="ECO:0000256" key="1">
    <source>
        <dbReference type="ARBA" id="ARBA00001946"/>
    </source>
</evidence>
<comment type="similarity">
    <text evidence="2">Belongs to the Nudix hydrolase family.</text>
</comment>
<evidence type="ECO:0000313" key="8">
    <source>
        <dbReference type="Proteomes" id="UP000036987"/>
    </source>
</evidence>
<comment type="caution">
    <text evidence="7">The sequence shown here is derived from an EMBL/GenBank/DDBJ whole genome shotgun (WGS) entry which is preliminary data.</text>
</comment>
<dbReference type="Proteomes" id="UP000036987">
    <property type="component" value="Unassembled WGS sequence"/>
</dbReference>
<evidence type="ECO:0000313" key="7">
    <source>
        <dbReference type="EMBL" id="KMZ64760.1"/>
    </source>
</evidence>
<dbReference type="GO" id="GO:0005737">
    <property type="term" value="C:cytoplasm"/>
    <property type="evidence" value="ECO:0000318"/>
    <property type="project" value="GO_Central"/>
</dbReference>
<reference evidence="8" key="1">
    <citation type="journal article" date="2016" name="Nature">
        <title>The genome of the seagrass Zostera marina reveals angiosperm adaptation to the sea.</title>
        <authorList>
            <person name="Olsen J.L."/>
            <person name="Rouze P."/>
            <person name="Verhelst B."/>
            <person name="Lin Y.-C."/>
            <person name="Bayer T."/>
            <person name="Collen J."/>
            <person name="Dattolo E."/>
            <person name="De Paoli E."/>
            <person name="Dittami S."/>
            <person name="Maumus F."/>
            <person name="Michel G."/>
            <person name="Kersting A."/>
            <person name="Lauritano C."/>
            <person name="Lohaus R."/>
            <person name="Toepel M."/>
            <person name="Tonon T."/>
            <person name="Vanneste K."/>
            <person name="Amirebrahimi M."/>
            <person name="Brakel J."/>
            <person name="Bostroem C."/>
            <person name="Chovatia M."/>
            <person name="Grimwood J."/>
            <person name="Jenkins J.W."/>
            <person name="Jueterbock A."/>
            <person name="Mraz A."/>
            <person name="Stam W.T."/>
            <person name="Tice H."/>
            <person name="Bornberg-Bauer E."/>
            <person name="Green P.J."/>
            <person name="Pearson G.A."/>
            <person name="Procaccini G."/>
            <person name="Duarte C.M."/>
            <person name="Schmutz J."/>
            <person name="Reusch T.B.H."/>
            <person name="Van de Peer Y."/>
        </authorList>
    </citation>
    <scope>NUCLEOTIDE SEQUENCE [LARGE SCALE GENOMIC DNA]</scope>
    <source>
        <strain evidence="8">cv. Finnish</strain>
    </source>
</reference>
<evidence type="ECO:0000256" key="5">
    <source>
        <dbReference type="ARBA" id="ARBA00022842"/>
    </source>
</evidence>
<dbReference type="CDD" id="cd04666">
    <property type="entry name" value="NUDIX_DIPP2_like_Nudt4"/>
    <property type="match status" value="1"/>
</dbReference>
<feature type="domain" description="Nudix hydrolase" evidence="6">
    <location>
        <begin position="1"/>
        <end position="140"/>
    </location>
</feature>